<evidence type="ECO:0000313" key="3">
    <source>
        <dbReference type="Proteomes" id="UP001601058"/>
    </source>
</evidence>
<dbReference type="EMBL" id="JBIACJ010000014">
    <property type="protein sequence ID" value="MFE8698410.1"/>
    <property type="molecule type" value="Genomic_DNA"/>
</dbReference>
<keyword evidence="3" id="KW-1185">Reference proteome</keyword>
<dbReference type="Proteomes" id="UP001601058">
    <property type="component" value="Unassembled WGS sequence"/>
</dbReference>
<keyword evidence="1" id="KW-1133">Transmembrane helix</keyword>
<dbReference type="RefSeq" id="WP_389222772.1">
    <property type="nucleotide sequence ID" value="NZ_JBIACJ010000014.1"/>
</dbReference>
<gene>
    <name evidence="2" type="ORF">ACFYKT_19060</name>
</gene>
<reference evidence="2 3" key="1">
    <citation type="submission" date="2024-08" db="EMBL/GenBank/DDBJ databases">
        <title>Two novel Cytobacillus novel species.</title>
        <authorList>
            <person name="Liu G."/>
        </authorList>
    </citation>
    <scope>NUCLEOTIDE SEQUENCE [LARGE SCALE GENOMIC DNA]</scope>
    <source>
        <strain evidence="2 3">FJAT-53684</strain>
    </source>
</reference>
<feature type="transmembrane region" description="Helical" evidence="1">
    <location>
        <begin position="49"/>
        <end position="67"/>
    </location>
</feature>
<proteinExistence type="predicted"/>
<name>A0ABW6K2K0_9BACI</name>
<keyword evidence="1" id="KW-0472">Membrane</keyword>
<feature type="transmembrane region" description="Helical" evidence="1">
    <location>
        <begin position="7"/>
        <end position="29"/>
    </location>
</feature>
<protein>
    <submittedName>
        <fullName evidence="2">Uncharacterized protein</fullName>
    </submittedName>
</protein>
<evidence type="ECO:0000313" key="2">
    <source>
        <dbReference type="EMBL" id="MFE8698410.1"/>
    </source>
</evidence>
<evidence type="ECO:0000256" key="1">
    <source>
        <dbReference type="SAM" id="Phobius"/>
    </source>
</evidence>
<organism evidence="2 3">
    <name type="scientific">Cytobacillus mangrovibacter</name>
    <dbReference type="NCBI Taxonomy" id="3299024"/>
    <lineage>
        <taxon>Bacteria</taxon>
        <taxon>Bacillati</taxon>
        <taxon>Bacillota</taxon>
        <taxon>Bacilli</taxon>
        <taxon>Bacillales</taxon>
        <taxon>Bacillaceae</taxon>
        <taxon>Cytobacillus</taxon>
    </lineage>
</organism>
<sequence length="73" mass="8353">MITLLGFFLVFFIFTIGFYLFALFISALFKFGGNDLIGDKIAGFIFDGGWANFWITFCCIFVFYLLIGSFSKK</sequence>
<comment type="caution">
    <text evidence="2">The sequence shown here is derived from an EMBL/GenBank/DDBJ whole genome shotgun (WGS) entry which is preliminary data.</text>
</comment>
<keyword evidence="1" id="KW-0812">Transmembrane</keyword>
<accession>A0ABW6K2K0</accession>